<feature type="non-terminal residue" evidence="1">
    <location>
        <position position="1"/>
    </location>
</feature>
<evidence type="ECO:0000313" key="1">
    <source>
        <dbReference type="EMBL" id="CAG8744400.1"/>
    </source>
</evidence>
<reference evidence="1" key="1">
    <citation type="submission" date="2021-06" db="EMBL/GenBank/DDBJ databases">
        <authorList>
            <person name="Kallberg Y."/>
            <person name="Tangrot J."/>
            <person name="Rosling A."/>
        </authorList>
    </citation>
    <scope>NUCLEOTIDE SEQUENCE</scope>
    <source>
        <strain evidence="1">MA461A</strain>
    </source>
</reference>
<protein>
    <submittedName>
        <fullName evidence="1">10691_t:CDS:1</fullName>
    </submittedName>
</protein>
<keyword evidence="2" id="KW-1185">Reference proteome</keyword>
<dbReference type="Proteomes" id="UP000789920">
    <property type="component" value="Unassembled WGS sequence"/>
</dbReference>
<organism evidence="1 2">
    <name type="scientific">Racocetra persica</name>
    <dbReference type="NCBI Taxonomy" id="160502"/>
    <lineage>
        <taxon>Eukaryota</taxon>
        <taxon>Fungi</taxon>
        <taxon>Fungi incertae sedis</taxon>
        <taxon>Mucoromycota</taxon>
        <taxon>Glomeromycotina</taxon>
        <taxon>Glomeromycetes</taxon>
        <taxon>Diversisporales</taxon>
        <taxon>Gigasporaceae</taxon>
        <taxon>Racocetra</taxon>
    </lineage>
</organism>
<sequence length="422" mass="48232">GVFDKILSEWERCMSAHNFDLSYLISIDGRLIMRNKFDEWVNCCSTCDNGSLQIISWKELYPLYEIFDSPLLQKIESIIGINGQSNLRALATGTIPVKNSPFCYRVNFPVRLKSNEYQIFGKFMMKDGKPFITKDRKPIEVILKFKSMDICGFLVFIENLDENVTWILIGIPAKVGYFSTNTQNINILCSGNTSFLPELQDNDSGIAQNSKFIASIILDVPKDLPKDSISITSFKYPPLNYEPNFTANIQSSQNDKIKINIYDNISDEDNEGYESSNSDYKSAIGFDREVENSHNSEVPEGNLIQKLKYSIEWCVLSRGDSSETLVYLDAIGNKVNFHGDKVIFKEDLMKPRKRKKIGDKIDYEINLDNKIDYVIYFHGEMFKDAIKSNEIKKKRKIDDNNVRLCDVADGFQVVGEAAQPFL</sequence>
<name>A0ACA9QH68_9GLOM</name>
<gene>
    <name evidence="1" type="ORF">RPERSI_LOCUS13495</name>
</gene>
<proteinExistence type="predicted"/>
<dbReference type="EMBL" id="CAJVQC010030026">
    <property type="protein sequence ID" value="CAG8744400.1"/>
    <property type="molecule type" value="Genomic_DNA"/>
</dbReference>
<evidence type="ECO:0000313" key="2">
    <source>
        <dbReference type="Proteomes" id="UP000789920"/>
    </source>
</evidence>
<accession>A0ACA9QH68</accession>
<comment type="caution">
    <text evidence="1">The sequence shown here is derived from an EMBL/GenBank/DDBJ whole genome shotgun (WGS) entry which is preliminary data.</text>
</comment>